<dbReference type="EMBL" id="SEKV01000167">
    <property type="protein sequence ID" value="TFY62411.1"/>
    <property type="molecule type" value="Genomic_DNA"/>
</dbReference>
<proteinExistence type="predicted"/>
<gene>
    <name evidence="1" type="ORF">EVJ58_g3880</name>
</gene>
<evidence type="ECO:0000313" key="2">
    <source>
        <dbReference type="Proteomes" id="UP000298390"/>
    </source>
</evidence>
<reference evidence="1 2" key="1">
    <citation type="submission" date="2019-01" db="EMBL/GenBank/DDBJ databases">
        <title>Genome sequencing of the rare red list fungi Fomitopsis rosea.</title>
        <authorList>
            <person name="Buettner E."/>
            <person name="Kellner H."/>
        </authorList>
    </citation>
    <scope>NUCLEOTIDE SEQUENCE [LARGE SCALE GENOMIC DNA]</scope>
    <source>
        <strain evidence="1 2">DSM 105464</strain>
    </source>
</reference>
<name>A0A4Y9YLQ3_9APHY</name>
<dbReference type="InterPro" id="IPR032675">
    <property type="entry name" value="LRR_dom_sf"/>
</dbReference>
<dbReference type="Proteomes" id="UP000298390">
    <property type="component" value="Unassembled WGS sequence"/>
</dbReference>
<dbReference type="SUPFAM" id="SSF81383">
    <property type="entry name" value="F-box domain"/>
    <property type="match status" value="1"/>
</dbReference>
<sequence length="562" mass="62201">MEDTNYGALDNATLRTIASMSRNETRSWALGQIDNASPQVEEKRRASEPSQRRLRDIHVILNSSSPANQLPDELIIEIILIIKHDDPRFHTRWIKTTHVCHRWRTVALNASILWSTIDFNALHIRGELDTAQLSLQRSIPAAVDVRVALGCLNKALKSLAGQEHRVAHLHISNVQVENHELQTVAHLLRALTHLESLDVSALWTPHPLGRNGVLHLSTVQAARLRKLALTDGISVDAAGHLGNLTYLKLSAHTPDYTSWFSLIDSCPLLEFIWLQASYVGLSSSRQRLSDDEVMAGNSSHEGVPSHTVMRNLRTLKLELQLKPTASVLQRFSFPQTTRLSFDVGRDESIPSMAPALAMLKQMPTYNSLVLATQSLDIMLSGLYSRIAIWADPRPGSSCKALMRFAMSTGATNNNTNLAVIREILSMFSSSLLTFLCVGWTPLDLPLCLQILHQYPLLKELQIGGPQNIVTMLNALRPQAAPTADSTVPCLELDVLYLTVARGGGNIRLRQGVVAAALDTLLARDARGARLKELRLVDFDHRTLEASTELVERLKGIVGILRA</sequence>
<dbReference type="InterPro" id="IPR036047">
    <property type="entry name" value="F-box-like_dom_sf"/>
</dbReference>
<organism evidence="1 2">
    <name type="scientific">Rhodofomes roseus</name>
    <dbReference type="NCBI Taxonomy" id="34475"/>
    <lineage>
        <taxon>Eukaryota</taxon>
        <taxon>Fungi</taxon>
        <taxon>Dikarya</taxon>
        <taxon>Basidiomycota</taxon>
        <taxon>Agaricomycotina</taxon>
        <taxon>Agaricomycetes</taxon>
        <taxon>Polyporales</taxon>
        <taxon>Rhodofomes</taxon>
    </lineage>
</organism>
<evidence type="ECO:0000313" key="1">
    <source>
        <dbReference type="EMBL" id="TFY62411.1"/>
    </source>
</evidence>
<dbReference type="Gene3D" id="1.20.1280.50">
    <property type="match status" value="1"/>
</dbReference>
<dbReference type="Gene3D" id="3.80.10.10">
    <property type="entry name" value="Ribonuclease Inhibitor"/>
    <property type="match status" value="1"/>
</dbReference>
<protein>
    <submittedName>
        <fullName evidence="1">Uncharacterized protein</fullName>
    </submittedName>
</protein>
<comment type="caution">
    <text evidence="1">The sequence shown here is derived from an EMBL/GenBank/DDBJ whole genome shotgun (WGS) entry which is preliminary data.</text>
</comment>
<dbReference type="AlphaFoldDB" id="A0A4Y9YLQ3"/>
<accession>A0A4Y9YLQ3</accession>
<dbReference type="SUPFAM" id="SSF52047">
    <property type="entry name" value="RNI-like"/>
    <property type="match status" value="1"/>
</dbReference>
<dbReference type="STRING" id="34475.A0A4Y9YLQ3"/>